<name>A0A8J4GF45_9CHLO</name>
<feature type="region of interest" description="Disordered" evidence="1">
    <location>
        <begin position="832"/>
        <end position="946"/>
    </location>
</feature>
<evidence type="ECO:0000313" key="2">
    <source>
        <dbReference type="EMBL" id="GIM06006.1"/>
    </source>
</evidence>
<feature type="region of interest" description="Disordered" evidence="1">
    <location>
        <begin position="696"/>
        <end position="733"/>
    </location>
</feature>
<feature type="compositionally biased region" description="Polar residues" evidence="1">
    <location>
        <begin position="3142"/>
        <end position="3169"/>
    </location>
</feature>
<feature type="region of interest" description="Disordered" evidence="1">
    <location>
        <begin position="2309"/>
        <end position="2334"/>
    </location>
</feature>
<feature type="compositionally biased region" description="Low complexity" evidence="1">
    <location>
        <begin position="367"/>
        <end position="381"/>
    </location>
</feature>
<feature type="compositionally biased region" description="Low complexity" evidence="1">
    <location>
        <begin position="2730"/>
        <end position="2746"/>
    </location>
</feature>
<feature type="compositionally biased region" description="Polar residues" evidence="1">
    <location>
        <begin position="286"/>
        <end position="297"/>
    </location>
</feature>
<feature type="region of interest" description="Disordered" evidence="1">
    <location>
        <begin position="2210"/>
        <end position="2231"/>
    </location>
</feature>
<comment type="caution">
    <text evidence="2">The sequence shown here is derived from an EMBL/GenBank/DDBJ whole genome shotgun (WGS) entry which is preliminary data.</text>
</comment>
<feature type="compositionally biased region" description="Low complexity" evidence="1">
    <location>
        <begin position="532"/>
        <end position="545"/>
    </location>
</feature>
<feature type="compositionally biased region" description="Gly residues" evidence="1">
    <location>
        <begin position="959"/>
        <end position="969"/>
    </location>
</feature>
<feature type="region of interest" description="Disordered" evidence="1">
    <location>
        <begin position="2245"/>
        <end position="2272"/>
    </location>
</feature>
<feature type="compositionally biased region" description="Low complexity" evidence="1">
    <location>
        <begin position="618"/>
        <end position="632"/>
    </location>
</feature>
<feature type="region of interest" description="Disordered" evidence="1">
    <location>
        <begin position="489"/>
        <end position="558"/>
    </location>
</feature>
<feature type="region of interest" description="Disordered" evidence="1">
    <location>
        <begin position="2535"/>
        <end position="2599"/>
    </location>
</feature>
<feature type="compositionally biased region" description="Acidic residues" evidence="1">
    <location>
        <begin position="1810"/>
        <end position="1827"/>
    </location>
</feature>
<feature type="compositionally biased region" description="Low complexity" evidence="1">
    <location>
        <begin position="2628"/>
        <end position="2647"/>
    </location>
</feature>
<feature type="compositionally biased region" description="Basic and acidic residues" evidence="1">
    <location>
        <begin position="2810"/>
        <end position="2819"/>
    </location>
</feature>
<feature type="region of interest" description="Disordered" evidence="1">
    <location>
        <begin position="2621"/>
        <end position="2651"/>
    </location>
</feature>
<feature type="compositionally biased region" description="Basic and acidic residues" evidence="1">
    <location>
        <begin position="838"/>
        <end position="849"/>
    </location>
</feature>
<feature type="region of interest" description="Disordered" evidence="1">
    <location>
        <begin position="1783"/>
        <end position="1873"/>
    </location>
</feature>
<organism evidence="2 3">
    <name type="scientific">Volvox reticuliferus</name>
    <dbReference type="NCBI Taxonomy" id="1737510"/>
    <lineage>
        <taxon>Eukaryota</taxon>
        <taxon>Viridiplantae</taxon>
        <taxon>Chlorophyta</taxon>
        <taxon>core chlorophytes</taxon>
        <taxon>Chlorophyceae</taxon>
        <taxon>CS clade</taxon>
        <taxon>Chlamydomonadales</taxon>
        <taxon>Volvocaceae</taxon>
        <taxon>Volvox</taxon>
    </lineage>
</organism>
<feature type="region of interest" description="Disordered" evidence="1">
    <location>
        <begin position="1386"/>
        <end position="1406"/>
    </location>
</feature>
<feature type="compositionally biased region" description="Low complexity" evidence="1">
    <location>
        <begin position="912"/>
        <end position="935"/>
    </location>
</feature>
<gene>
    <name evidence="2" type="ORF">Vretimale_10419</name>
</gene>
<feature type="compositionally biased region" description="Polar residues" evidence="1">
    <location>
        <begin position="2708"/>
        <end position="2720"/>
    </location>
</feature>
<feature type="compositionally biased region" description="Polar residues" evidence="1">
    <location>
        <begin position="3026"/>
        <end position="3036"/>
    </location>
</feature>
<feature type="region of interest" description="Disordered" evidence="1">
    <location>
        <begin position="1636"/>
        <end position="1698"/>
    </location>
</feature>
<feature type="compositionally biased region" description="Basic and acidic residues" evidence="1">
    <location>
        <begin position="1676"/>
        <end position="1685"/>
    </location>
</feature>
<feature type="compositionally biased region" description="Low complexity" evidence="1">
    <location>
        <begin position="2676"/>
        <end position="2688"/>
    </location>
</feature>
<feature type="compositionally biased region" description="Gly residues" evidence="1">
    <location>
        <begin position="1861"/>
        <end position="1873"/>
    </location>
</feature>
<feature type="compositionally biased region" description="Basic and acidic residues" evidence="1">
    <location>
        <begin position="722"/>
        <end position="733"/>
    </location>
</feature>
<sequence length="3211" mass="324297">MLQNGKITPAPETGDADFDLLFAERRPRSDLLHSFEALRIRRISSLEQYVDPRHGQVLGPLGLPLNATASGFVPPPRKWRVGGASNDNITSVPASGKHHGATGQPQQTITITEPSNNPSYATAEPRAAGQVSAGQVSTARPATAVQHAAPTQKASNRNMRRASDTGTSGILSAHPPNAAVVATGQFTKRNQASSITGHVPAPGRNTSAAPCLDPTALRAGASAGRHGRGETGTANRTLSNVAHGGPNGRAVRAVDATSQHRSGNSSHFQIQQHHQHQQSHQQVQQRIPSQEQIGQKEQNLRQRQRWQLPRRQMSKARPNAGQQQSAVAVTAAGSDAGVTPYAYQRTTVATADRARPHGKSSPPVRNQQQQQQPALLLSQKQGRTLPHNGGPQPAQPHAQGDQQGLSRRAATSTAYASVAGVNPGSVTAAADMSDAASLRRQKLDALKARRVRPSLRAESEPQPDSSIASDLVTMVGYAEHVAEGNSVWLRSASPSPTKSPYYGPTGLAARSPPPYSSPTRAGGGGGGGGGATTTSASAAAATAAGHRTRSPAKSTQTDPLELGMLPEYQKYQQAPVGAGGLRGGKSTGASVASAPASQVDDTGDSIDQGRPPDLGEPATRQHAAAATIATGKAHADKNPDPSSGLECQGQREQNPLGGADDDQQRQCDGEGSTQRIRMAEMIRRFRQEPVVVAIGEEEEEDDDDDDGAADPAGGKGSVAGRSPDEVHEDGEEHPVDYLAAAVLQRSRAMLRERDAIQQRIEAALSKFGVGVGVGANLHQAQRSPPVVPPTTAPVPWQDSPGALRPDLIPNEGAPARLVREWGTDGGIDRKLLGLKRRGSMDRPEGRDDEASGSGSVGVATQLGSRRGSGGGHGGSLSLAHGLSEGDRSGSDTGGLDVACAATSMPRRQQLPGAGDDAGGSIKSSSSGSTAVAAATSERDAARGGGSTAAAASTAAFGGGRANHGAGQKGSIGAASNEKQAPWRERLRALLAQAGVDAGPAASPGNPATVGSIAGSGSSAKVPSPPATGSAGHSGSLLKRNSEISSDPLQAWRQLRLQQQQRQLSPGTVPPNYAAAAPTSTLDTWATTSVWAPPATGLGSDGSEGQELVRRFDSTLGSHLPGGFSAARAALADWIDQVSDAAMGRGRGIDDDVDDLLVAARLRVATGTTAAAASEAGTTFGCTNASNAAASPPGLAAIPVVPSVDELLTRLAQRFGLAPGTVAALQPPSPQVLPEDGFGAGAPAASKASMSAAAAHSSPVLSVPAPHPAGDTAAVTAVMDFAHSSMQPAPAGDTVLPTMAVSGQSAGTNRSAARADPNSATAAAAAISLEGEDQKNDGAWGPGRRLVGAFEEAANGPNPGVGGPAATLEGPAPIAMEAVQYTQRPSQEMHQHHHQTHDAMQPTSSLEAGKGAGREAIISHPRAVTGATAVTAAAAATTSVVPLQIKAASRATMAAAAEAVGRAATLKYDAEDLATQVARGTVAAAEEEVAELQTAEDFEHSTSLLSDDSDARRALGPGTGAWPSWLAALGIPRPVNPNLLPQDFREEEDDNDGGGGGGGGHDEGQNGDGDCGETCAEVTRASRISVQCERNLHQLWGQFPSAAGAEAEANVDGIRREKEGQYGIQAVEEAEEEAASGVAIDSNSGGLPKEIPRPSANTLSTPITGMAPRRGGGTNGRLDDRSKHEAGGSNSAVAAPHTPTGRRLLAAGVEDADPSAAGGSAAHGPVPAQGSFTPVLGSLLDQAVGGSLFADTPPSSAGKTPVQLQPQRPLRPFAIVELLEPQDQAGGAASLQENDDDGETHSRMRYSEDTGCGDDEGGGGDVDADEDGTQSFWPIASAEPVAQLSPSRRRLGRGGRRRGNGDGDGAEGGVMGPGGLTLQIPGDLSSSTPFSSLASSGGTRIAAILQHTVTAALFGDSPAASVDASRSFGGAASRFSSVGGAVGMDGGGAAGVRFSAAAAGPEESGRNPASNLFRASPLGRSAVSRTAISPADCDVAGPVPYVQAAGDDCGHSGIPGGDVRGSGSSNSSSREQGLMGQSSAKTVASEVYEEDFAEPSPQSSASAISLGGIAAASATAAAAAAASLLTAATCTANAEVAAAPTTATIPGRSAPSDGKPLVPVQWRWDWQHSNSEVATAAAAPASSRTIGPHAAIHGDSAGEMRIGEGSPGVLGPSGGWYITSKNVAAAAAAGYATLDLSGEVLLGVSGLTADADGGSSSGSDKEPDGSSSAASVLSADASSAILDTSIRGSAANPGGRISGRAHPGGPVAASGAPAVQDAGVGGSTAIQHGSFAAAAGLGLQSATIVAAAPTTEAGDSLDGRTTEPSSRGLEADISNSTTSAESVFTSCAPVDHMWYSLDVEELMILGASHSAAVSGGESVRSSAAAAAAAALAAAAAAAGMSIPEAAAAAVATGSFDIEIDPMTGESGVIFVVEDPQEVLLRRSGGGMGGVSGGSSMPIGRRVPQVVITEIGSSDEDASAASAAVTVAEGIPTISASVAEAAAGEAPSLNTEIIDANESLVRAAAPVASIRADAEGLNQRGRSAAEPWLATNSFTTTASEQKTGQRHMEEGSHAGGQAQHEARRCDGGNATTAPGEVPPITYSTDADAVAFVAGDPLIHLKATGMDDGARNVGSSGSSSNSGRFAASGSEASTGRALEPLTEAFVSLPGPHISALGDGPSPRGSSRLLPPIGSSGRRRAAEGPAPIGGSPNRQDIPDSQSPQLLPRTHQLDPSQSPLHSHSPLQSRSPAHTPSLGGEMRSGDQKSPTLQQQGQQQPTGGKAPTRRHLFANAVGDVGRETDVRDLQQGGGHSRVAEREKEGHISSTDTQVTVPQGGAGPQTIAAAVTVVAAPNMMGWEAPGNGNSKAAGGALGRQSGLLPDQEGAEVLGLAAGLVSGLQLGPSKLDGSIAIPTAAGLQHRAPQLSQAQPPSPLPFGGVGTCGSIDHLLRPASLSASASVLVSASASESQQAAVGVAMQQQQQQQHWEQQQQPLRPAETAAAAATASFSPPRAVSQPSSSTWALHGAAQPTLTRPTTHYPQQQQQHGVQGVGDDRGAMAAATTFRPGLGWGPPGYTAPLAPVPAPEPPPPPISYPPSSSWASATAAKAATTASHGSLLGSSPNLMYPYASPFLVAENQQSTYSYGYSKGSQQVPSQAWGPSTTQETELATSWPLSGAEEAEDVIVTMLKRKMDACMDKLRSLELNLRSPPPATQR</sequence>
<feature type="region of interest" description="Disordered" evidence="1">
    <location>
        <begin position="3142"/>
        <end position="3170"/>
    </location>
</feature>
<reference evidence="2" key="1">
    <citation type="journal article" date="2021" name="Proc. Natl. Acad. Sci. U.S.A.">
        <title>Three genomes in the algal genus Volvox reveal the fate of a haploid sex-determining region after a transition to homothallism.</title>
        <authorList>
            <person name="Yamamoto K."/>
            <person name="Hamaji T."/>
            <person name="Kawai-Toyooka H."/>
            <person name="Matsuzaki R."/>
            <person name="Takahashi F."/>
            <person name="Nishimura Y."/>
            <person name="Kawachi M."/>
            <person name="Noguchi H."/>
            <person name="Minakuchi Y."/>
            <person name="Umen J.G."/>
            <person name="Toyoda A."/>
            <person name="Nozaki H."/>
        </authorList>
    </citation>
    <scope>NUCLEOTIDE SEQUENCE</scope>
    <source>
        <strain evidence="2">NIES-3785</strain>
    </source>
</reference>
<feature type="compositionally biased region" description="Polar residues" evidence="1">
    <location>
        <begin position="103"/>
        <end position="120"/>
    </location>
</feature>
<dbReference type="EMBL" id="BNCQ01000020">
    <property type="protein sequence ID" value="GIM06006.1"/>
    <property type="molecule type" value="Genomic_DNA"/>
</dbReference>
<feature type="region of interest" description="Disordered" evidence="1">
    <location>
        <begin position="2006"/>
        <end position="2059"/>
    </location>
</feature>
<feature type="compositionally biased region" description="Acidic residues" evidence="1">
    <location>
        <begin position="696"/>
        <end position="708"/>
    </location>
</feature>
<dbReference type="Proteomes" id="UP000722791">
    <property type="component" value="Unassembled WGS sequence"/>
</dbReference>
<feature type="compositionally biased region" description="Basic residues" evidence="1">
    <location>
        <begin position="1846"/>
        <end position="1857"/>
    </location>
</feature>
<feature type="region of interest" description="Disordered" evidence="1">
    <location>
        <begin position="351"/>
        <end position="411"/>
    </location>
</feature>
<evidence type="ECO:0000256" key="1">
    <source>
        <dbReference type="SAM" id="MobiDB-lite"/>
    </source>
</evidence>
<feature type="compositionally biased region" description="Polar residues" evidence="1">
    <location>
        <begin position="587"/>
        <end position="600"/>
    </location>
</feature>
<feature type="region of interest" description="Disordered" evidence="1">
    <location>
        <begin position="1493"/>
        <end position="1515"/>
    </location>
</feature>
<feature type="compositionally biased region" description="Polar residues" evidence="1">
    <location>
        <begin position="2820"/>
        <end position="2829"/>
    </location>
</feature>
<feature type="compositionally biased region" description="Polar residues" evidence="1">
    <location>
        <begin position="2548"/>
        <end position="2560"/>
    </location>
</feature>
<feature type="region of interest" description="Disordered" evidence="1">
    <location>
        <begin position="2669"/>
        <end position="2834"/>
    </location>
</feature>
<feature type="compositionally biased region" description="Low complexity" evidence="1">
    <location>
        <begin position="2761"/>
        <end position="2779"/>
    </location>
</feature>
<feature type="region of interest" description="Disordered" evidence="1">
    <location>
        <begin position="575"/>
        <end position="672"/>
    </location>
</feature>
<feature type="region of interest" description="Disordered" evidence="1">
    <location>
        <begin position="1536"/>
        <end position="1568"/>
    </location>
</feature>
<feature type="region of interest" description="Disordered" evidence="1">
    <location>
        <begin position="997"/>
        <end position="1039"/>
    </location>
</feature>
<feature type="compositionally biased region" description="Basic and acidic residues" evidence="1">
    <location>
        <begin position="1798"/>
        <end position="1807"/>
    </location>
</feature>
<feature type="compositionally biased region" description="Low complexity" evidence="1">
    <location>
        <begin position="2260"/>
        <end position="2272"/>
    </location>
</feature>
<feature type="region of interest" description="Disordered" evidence="1">
    <location>
        <begin position="94"/>
        <end position="174"/>
    </location>
</feature>
<feature type="compositionally biased region" description="Gly residues" evidence="1">
    <location>
        <begin position="577"/>
        <end position="586"/>
    </location>
</feature>
<feature type="compositionally biased region" description="Low complexity" evidence="1">
    <location>
        <begin position="2978"/>
        <end position="3002"/>
    </location>
</feature>
<feature type="region of interest" description="Disordered" evidence="1">
    <location>
        <begin position="2978"/>
        <end position="3048"/>
    </location>
</feature>
<evidence type="ECO:0000313" key="3">
    <source>
        <dbReference type="Proteomes" id="UP000722791"/>
    </source>
</evidence>
<accession>A0A8J4GF45</accession>
<feature type="region of interest" description="Disordered" evidence="1">
    <location>
        <begin position="959"/>
        <end position="979"/>
    </location>
</feature>
<protein>
    <submittedName>
        <fullName evidence="2">Uncharacterized protein</fullName>
    </submittedName>
</protein>
<feature type="compositionally biased region" description="Low complexity" evidence="1">
    <location>
        <begin position="265"/>
        <end position="285"/>
    </location>
</feature>
<proteinExistence type="predicted"/>
<feature type="region of interest" description="Disordered" evidence="1">
    <location>
        <begin position="220"/>
        <end position="328"/>
    </location>
</feature>
<feature type="compositionally biased region" description="Gly residues" evidence="1">
    <location>
        <begin position="521"/>
        <end position="531"/>
    </location>
</feature>